<dbReference type="InterPro" id="IPR056924">
    <property type="entry name" value="SH3_Tf2-1"/>
</dbReference>
<dbReference type="InterPro" id="IPR041588">
    <property type="entry name" value="Integrase_H2C2"/>
</dbReference>
<dbReference type="InterPro" id="IPR005162">
    <property type="entry name" value="Retrotrans_gag_dom"/>
</dbReference>
<dbReference type="Gene3D" id="1.10.340.70">
    <property type="match status" value="1"/>
</dbReference>
<reference evidence="6" key="1">
    <citation type="journal article" date="2019" name="Sci. Rep.">
        <title>Draft genome of Tanacetum cinerariifolium, the natural source of mosquito coil.</title>
        <authorList>
            <person name="Yamashiro T."/>
            <person name="Shiraishi A."/>
            <person name="Satake H."/>
            <person name="Nakayama K."/>
        </authorList>
    </citation>
    <scope>NUCLEOTIDE SEQUENCE</scope>
</reference>
<evidence type="ECO:0000259" key="5">
    <source>
        <dbReference type="Pfam" id="PF24626"/>
    </source>
</evidence>
<feature type="region of interest" description="Disordered" evidence="1">
    <location>
        <begin position="352"/>
        <end position="377"/>
    </location>
</feature>
<organism evidence="6">
    <name type="scientific">Tanacetum cinerariifolium</name>
    <name type="common">Dalmatian daisy</name>
    <name type="synonym">Chrysanthemum cinerariifolium</name>
    <dbReference type="NCBI Taxonomy" id="118510"/>
    <lineage>
        <taxon>Eukaryota</taxon>
        <taxon>Viridiplantae</taxon>
        <taxon>Streptophyta</taxon>
        <taxon>Embryophyta</taxon>
        <taxon>Tracheophyta</taxon>
        <taxon>Spermatophyta</taxon>
        <taxon>Magnoliopsida</taxon>
        <taxon>eudicotyledons</taxon>
        <taxon>Gunneridae</taxon>
        <taxon>Pentapetalae</taxon>
        <taxon>asterids</taxon>
        <taxon>campanulids</taxon>
        <taxon>Asterales</taxon>
        <taxon>Asteraceae</taxon>
        <taxon>Asteroideae</taxon>
        <taxon>Anthemideae</taxon>
        <taxon>Anthemidinae</taxon>
        <taxon>Tanacetum</taxon>
    </lineage>
</organism>
<dbReference type="AlphaFoldDB" id="A0A699GTH4"/>
<feature type="domain" description="Integrase zinc-binding" evidence="4">
    <location>
        <begin position="706"/>
        <end position="756"/>
    </location>
</feature>
<evidence type="ECO:0000259" key="4">
    <source>
        <dbReference type="Pfam" id="PF17921"/>
    </source>
</evidence>
<protein>
    <submittedName>
        <fullName evidence="6">Putative reverse transcriptase domain-containing protein</fullName>
    </submittedName>
</protein>
<dbReference type="Pfam" id="PF17921">
    <property type="entry name" value="Integrase_H2C2"/>
    <property type="match status" value="1"/>
</dbReference>
<evidence type="ECO:0000259" key="3">
    <source>
        <dbReference type="Pfam" id="PF17919"/>
    </source>
</evidence>
<dbReference type="PANTHER" id="PTHR46148:SF59">
    <property type="entry name" value="NUCLEOTIDYLTRANSFERASE, RIBONUCLEASE H"/>
    <property type="match status" value="1"/>
</dbReference>
<comment type="caution">
    <text evidence="6">The sequence shown here is derived from an EMBL/GenBank/DDBJ whole genome shotgun (WGS) entry which is preliminary data.</text>
</comment>
<feature type="domain" description="Tf2-1-like SH3-like" evidence="5">
    <location>
        <begin position="844"/>
        <end position="908"/>
    </location>
</feature>
<feature type="domain" description="Reverse transcriptase/retrotransposon-derived protein RNase H-like" evidence="3">
    <location>
        <begin position="588"/>
        <end position="673"/>
    </location>
</feature>
<dbReference type="InterPro" id="IPR043502">
    <property type="entry name" value="DNA/RNA_pol_sf"/>
</dbReference>
<feature type="compositionally biased region" description="Acidic residues" evidence="1">
    <location>
        <begin position="118"/>
        <end position="138"/>
    </location>
</feature>
<dbReference type="EMBL" id="BKCJ010010551">
    <property type="protein sequence ID" value="GEU92101.1"/>
    <property type="molecule type" value="Genomic_DNA"/>
</dbReference>
<dbReference type="PANTHER" id="PTHR46148">
    <property type="entry name" value="CHROMO DOMAIN-CONTAINING PROTEIN"/>
    <property type="match status" value="1"/>
</dbReference>
<dbReference type="Pfam" id="PF17919">
    <property type="entry name" value="RT_RNaseH_2"/>
    <property type="match status" value="1"/>
</dbReference>
<evidence type="ECO:0000256" key="1">
    <source>
        <dbReference type="SAM" id="MobiDB-lite"/>
    </source>
</evidence>
<evidence type="ECO:0000259" key="2">
    <source>
        <dbReference type="Pfam" id="PF03732"/>
    </source>
</evidence>
<dbReference type="GO" id="GO:0003964">
    <property type="term" value="F:RNA-directed DNA polymerase activity"/>
    <property type="evidence" value="ECO:0007669"/>
    <property type="project" value="UniProtKB-KW"/>
</dbReference>
<sequence length="942" mass="107345">MSSNSAHCTVSYTSISSKARSWSISTIDPYEEATQQGQTAPLSLAYVPDPMELEHYIPVYVPKLDYPEYLALSDDDIPVEDQPLHINASHVALLPGFVVDSDPEKDPKEDLIDYVANADDDEEEEESYEDDDDEEEEEHLAPADSTVIASPSIDLVPFAEEIEPFKTDESEATPPPLPAYRTASRMSVRTQTPIPFPFEEELRATSPLLLPAPSTSRRANILEADKPPQKRLCLTAPTPRFEVGESFAAAARQLGSTVARRDAQGDRAVLLEEVDKLRRYLSSLCTTHEHERRQDVNDHATGHIMRIQALEAGARKVTQKKKATTTITTTTHMTDAQLKALITQGVADALAEHDADRSMNGDDSHDSGTGRRRQAPPTRECTYSDFLKFACQIKFATCTLQGIALTWWNSHVKTVTHEVAYVMIWKTFKKMMNDKYRPISEIKKLEIKMWNLKVKGTDVVSYNQRFQELSFMCSRMFPEEFDDIEMYVGGLLGMIHRSMVASKTKTMQDTLEFATDLMDQKICTLDERQAENKRKFEDTSRNNQNQQQPFKRTVEAQLLLPTTTKEPKGQIKEFSLALTNPKKVKFDWGDKREATFQLLKEKLCRAPILALPEGAENFSVYCDVSHKRLGDLLMHNEKVITYASRQLKIHEKNYTTHDLELGAVVSALKIWRESDNVRKKKLEPCTDGTLCLNNKSWFSCSGDLGTLIVHESHKSKYSVHSGSDKMYQDMKKLYWWPNMKADIATYVSKCLTCLKERHLPLIKFSYNNDYYASIKAAPFEALYGQKCRSPVCWVEVGDAQLTGPKLIHVTTEKIVQIKQRIQAARDRQKCYIDVRCKPLEFQVGDWVMLKVSPWKGVIRFGKQGKLNPRYIGPFKVPAKVGMVTYRLELPQQLSRVHSTFHVSNINKCLSDEPLAILLDEIFIDEKLHFVEKPVKIMDREFK</sequence>
<keyword evidence="6" id="KW-0695">RNA-directed DNA polymerase</keyword>
<proteinExistence type="predicted"/>
<name>A0A699GTH4_TANCI</name>
<accession>A0A699GTH4</accession>
<dbReference type="Pfam" id="PF24626">
    <property type="entry name" value="SH3_Tf2-1"/>
    <property type="match status" value="1"/>
</dbReference>
<dbReference type="InterPro" id="IPR041577">
    <property type="entry name" value="RT_RNaseH_2"/>
</dbReference>
<evidence type="ECO:0000313" key="6">
    <source>
        <dbReference type="EMBL" id="GEU92101.1"/>
    </source>
</evidence>
<dbReference type="Pfam" id="PF03732">
    <property type="entry name" value="Retrotrans_gag"/>
    <property type="match status" value="1"/>
</dbReference>
<feature type="compositionally biased region" description="Basic and acidic residues" evidence="1">
    <location>
        <begin position="352"/>
        <end position="369"/>
    </location>
</feature>
<gene>
    <name evidence="6" type="ORF">Tci_064079</name>
</gene>
<keyword evidence="6" id="KW-0808">Transferase</keyword>
<dbReference type="SUPFAM" id="SSF56672">
    <property type="entry name" value="DNA/RNA polymerases"/>
    <property type="match status" value="1"/>
</dbReference>
<feature type="region of interest" description="Disordered" evidence="1">
    <location>
        <begin position="115"/>
        <end position="146"/>
    </location>
</feature>
<feature type="domain" description="Retrotransposon gag" evidence="2">
    <location>
        <begin position="394"/>
        <end position="491"/>
    </location>
</feature>
<keyword evidence="6" id="KW-0548">Nucleotidyltransferase</keyword>